<sequence length="333" mass="36357">MNALVRAATLTNFLEVARDLGLNPQPLLREVGLSRALLADPEQRIPAASAVRLLEMAAQATGHSQFGLRMAESRQLSDFGVVSLLISHQRTLREALMVTMQYRHLLNDTLAMQLEDAGSLVIVREEVVATAPSRQATELALGVLFRMCAAVMGGRWAPQSVNFSHEAPADLSLHKRVFACRVEFGSEFNGIVCRAADLDAPNPAADPAMARYAQRFVESLPPVNGPSVVLDVRKAIYLMLPSGRASTEYVAQALGLSVRTLQRQLDEAGTSFTDMLGEVRAELAQRYVANPRYSLVRVSELLGYSTPSSFTRWFTAQFGQAPQAWRKAQGGSA</sequence>
<keyword evidence="2" id="KW-0238">DNA-binding</keyword>
<dbReference type="EMBL" id="JBHTBZ010000023">
    <property type="protein sequence ID" value="MFC7460840.1"/>
    <property type="molecule type" value="Genomic_DNA"/>
</dbReference>
<dbReference type="SUPFAM" id="SSF46689">
    <property type="entry name" value="Homeodomain-like"/>
    <property type="match status" value="1"/>
</dbReference>
<dbReference type="Pfam" id="PF12833">
    <property type="entry name" value="HTH_18"/>
    <property type="match status" value="1"/>
</dbReference>
<dbReference type="PROSITE" id="PS00041">
    <property type="entry name" value="HTH_ARAC_FAMILY_1"/>
    <property type="match status" value="1"/>
</dbReference>
<dbReference type="InterPro" id="IPR009057">
    <property type="entry name" value="Homeodomain-like_sf"/>
</dbReference>
<dbReference type="PANTHER" id="PTHR47894:SF4">
    <property type="entry name" value="HTH-TYPE TRANSCRIPTIONAL REGULATOR GADX"/>
    <property type="match status" value="1"/>
</dbReference>
<evidence type="ECO:0000256" key="3">
    <source>
        <dbReference type="ARBA" id="ARBA00023163"/>
    </source>
</evidence>
<feature type="domain" description="HTH araC/xylS-type" evidence="4">
    <location>
        <begin position="230"/>
        <end position="328"/>
    </location>
</feature>
<evidence type="ECO:0000256" key="1">
    <source>
        <dbReference type="ARBA" id="ARBA00023015"/>
    </source>
</evidence>
<dbReference type="InterPro" id="IPR018062">
    <property type="entry name" value="HTH_AraC-typ_CS"/>
</dbReference>
<evidence type="ECO:0000259" key="4">
    <source>
        <dbReference type="PROSITE" id="PS01124"/>
    </source>
</evidence>
<dbReference type="Gene3D" id="1.10.10.60">
    <property type="entry name" value="Homeodomain-like"/>
    <property type="match status" value="1"/>
</dbReference>
<organism evidence="5 6">
    <name type="scientific">Hydrogenophaga defluvii</name>
    <dbReference type="NCBI Taxonomy" id="249410"/>
    <lineage>
        <taxon>Bacteria</taxon>
        <taxon>Pseudomonadati</taxon>
        <taxon>Pseudomonadota</taxon>
        <taxon>Betaproteobacteria</taxon>
        <taxon>Burkholderiales</taxon>
        <taxon>Comamonadaceae</taxon>
        <taxon>Hydrogenophaga</taxon>
    </lineage>
</organism>
<gene>
    <name evidence="5" type="ORF">ACFQU0_10425</name>
</gene>
<accession>A0ABW2SBI3</accession>
<keyword evidence="3" id="KW-0804">Transcription</keyword>
<dbReference type="PANTHER" id="PTHR47894">
    <property type="entry name" value="HTH-TYPE TRANSCRIPTIONAL REGULATOR GADX"/>
    <property type="match status" value="1"/>
</dbReference>
<dbReference type="Pfam" id="PF12625">
    <property type="entry name" value="Arabinose_bd"/>
    <property type="match status" value="1"/>
</dbReference>
<dbReference type="Proteomes" id="UP001596457">
    <property type="component" value="Unassembled WGS sequence"/>
</dbReference>
<keyword evidence="1" id="KW-0805">Transcription regulation</keyword>
<name>A0ABW2SBI3_9BURK</name>
<dbReference type="PROSITE" id="PS01124">
    <property type="entry name" value="HTH_ARAC_FAMILY_2"/>
    <property type="match status" value="1"/>
</dbReference>
<evidence type="ECO:0000313" key="5">
    <source>
        <dbReference type="EMBL" id="MFC7460840.1"/>
    </source>
</evidence>
<dbReference type="InterPro" id="IPR032687">
    <property type="entry name" value="AraC-type_N"/>
</dbReference>
<reference evidence="6" key="1">
    <citation type="journal article" date="2019" name="Int. J. Syst. Evol. Microbiol.">
        <title>The Global Catalogue of Microorganisms (GCM) 10K type strain sequencing project: providing services to taxonomists for standard genome sequencing and annotation.</title>
        <authorList>
            <consortium name="The Broad Institute Genomics Platform"/>
            <consortium name="The Broad Institute Genome Sequencing Center for Infectious Disease"/>
            <person name="Wu L."/>
            <person name="Ma J."/>
        </authorList>
    </citation>
    <scope>NUCLEOTIDE SEQUENCE [LARGE SCALE GENOMIC DNA]</scope>
    <source>
        <strain evidence="6">CCUG 53903</strain>
    </source>
</reference>
<protein>
    <submittedName>
        <fullName evidence="5">AraC family transcriptional regulator</fullName>
    </submittedName>
</protein>
<keyword evidence="6" id="KW-1185">Reference proteome</keyword>
<dbReference type="RefSeq" id="WP_382200473.1">
    <property type="nucleotide sequence ID" value="NZ_JBHTBZ010000023.1"/>
</dbReference>
<evidence type="ECO:0000313" key="6">
    <source>
        <dbReference type="Proteomes" id="UP001596457"/>
    </source>
</evidence>
<proteinExistence type="predicted"/>
<dbReference type="SMART" id="SM00342">
    <property type="entry name" value="HTH_ARAC"/>
    <property type="match status" value="1"/>
</dbReference>
<comment type="caution">
    <text evidence="5">The sequence shown here is derived from an EMBL/GenBank/DDBJ whole genome shotgun (WGS) entry which is preliminary data.</text>
</comment>
<evidence type="ECO:0000256" key="2">
    <source>
        <dbReference type="ARBA" id="ARBA00023125"/>
    </source>
</evidence>
<dbReference type="InterPro" id="IPR018060">
    <property type="entry name" value="HTH_AraC"/>
</dbReference>